<dbReference type="OrthoDB" id="202825at2759"/>
<accession>A0A8B6D6C9</accession>
<comment type="caution">
    <text evidence="1">The sequence shown here is derived from an EMBL/GenBank/DDBJ whole genome shotgun (WGS) entry which is preliminary data.</text>
</comment>
<protein>
    <submittedName>
        <fullName evidence="1">Uncharacterized protein</fullName>
    </submittedName>
</protein>
<dbReference type="Proteomes" id="UP000596742">
    <property type="component" value="Unassembled WGS sequence"/>
</dbReference>
<keyword evidence="2" id="KW-1185">Reference proteome</keyword>
<sequence>MQRTGMARLKYACDMDKSVLLNNFEARGWVPVSPDDDWNFYWAGVQSIRNVFSIDSGYRLTDDQPYFLLLNLPSSRNTSSLPADKVILLLIVGLTGGRSSRKILEKEGSPLAEKDENGRFIHLDFIPLTFMLPADYNLFVRRVQKEPQHNMDHEPCGKIIDAKPMGNEDRFTESVGKSFVAVLTLQKTPSPCKAN</sequence>
<gene>
    <name evidence="1" type="ORF">MGAL_10B074990</name>
</gene>
<organism evidence="1 2">
    <name type="scientific">Mytilus galloprovincialis</name>
    <name type="common">Mediterranean mussel</name>
    <dbReference type="NCBI Taxonomy" id="29158"/>
    <lineage>
        <taxon>Eukaryota</taxon>
        <taxon>Metazoa</taxon>
        <taxon>Spiralia</taxon>
        <taxon>Lophotrochozoa</taxon>
        <taxon>Mollusca</taxon>
        <taxon>Bivalvia</taxon>
        <taxon>Autobranchia</taxon>
        <taxon>Pteriomorphia</taxon>
        <taxon>Mytilida</taxon>
        <taxon>Mytiloidea</taxon>
        <taxon>Mytilidae</taxon>
        <taxon>Mytilinae</taxon>
        <taxon>Mytilus</taxon>
    </lineage>
</organism>
<evidence type="ECO:0000313" key="2">
    <source>
        <dbReference type="Proteomes" id="UP000596742"/>
    </source>
</evidence>
<dbReference type="EMBL" id="UYJE01002884">
    <property type="protein sequence ID" value="VDI14611.1"/>
    <property type="molecule type" value="Genomic_DNA"/>
</dbReference>
<dbReference type="AlphaFoldDB" id="A0A8B6D6C9"/>
<name>A0A8B6D6C9_MYTGA</name>
<reference evidence="1" key="1">
    <citation type="submission" date="2018-11" db="EMBL/GenBank/DDBJ databases">
        <authorList>
            <person name="Alioto T."/>
            <person name="Alioto T."/>
        </authorList>
    </citation>
    <scope>NUCLEOTIDE SEQUENCE</scope>
</reference>
<evidence type="ECO:0000313" key="1">
    <source>
        <dbReference type="EMBL" id="VDI14611.1"/>
    </source>
</evidence>
<proteinExistence type="predicted"/>